<proteinExistence type="predicted"/>
<dbReference type="AlphaFoldDB" id="A0A1X0EEP8"/>
<dbReference type="CDD" id="cd07043">
    <property type="entry name" value="STAS_anti-anti-sigma_factors"/>
    <property type="match status" value="1"/>
</dbReference>
<dbReference type="PROSITE" id="PS50801">
    <property type="entry name" value="STAS"/>
    <property type="match status" value="1"/>
</dbReference>
<sequence length="251" mass="26968">MNRRPSRLTVSADTVAGVCLLKPAGTLDSDTYRALRDRVINAALDEPQAVVVDVSGLDVPASSAWSVFTSARWYVSTWPDIPILLVCPRADVAERITRAGVTRHVSVYADLEAALASLVPGASPRRRARIELPHRPSSLRGSRDFVDEWLANWSQGQLIPAAKVIVEVLVENVLRHTRSPLVVILEWIDSAVTIAVEDTDPAPAVLREAADGGADQTSGLAVLGALCRAWGSSPTSNGKTVWAVIGPENRL</sequence>
<dbReference type="Gene3D" id="3.30.750.24">
    <property type="entry name" value="STAS domain"/>
    <property type="match status" value="1"/>
</dbReference>
<dbReference type="Pfam" id="PF01740">
    <property type="entry name" value="STAS"/>
    <property type="match status" value="1"/>
</dbReference>
<dbReference type="PANTHER" id="PTHR35526:SF3">
    <property type="entry name" value="ANTI-SIGMA-F FACTOR RSBW"/>
    <property type="match status" value="1"/>
</dbReference>
<dbReference type="InterPro" id="IPR036890">
    <property type="entry name" value="HATPase_C_sf"/>
</dbReference>
<dbReference type="Gene3D" id="3.30.565.10">
    <property type="entry name" value="Histidine kinase-like ATPase, C-terminal domain"/>
    <property type="match status" value="1"/>
</dbReference>
<evidence type="ECO:0000259" key="1">
    <source>
        <dbReference type="PROSITE" id="PS50801"/>
    </source>
</evidence>
<accession>A0A1X0EEP8</accession>
<dbReference type="EMBL" id="MVHU01000002">
    <property type="protein sequence ID" value="ORA83132.1"/>
    <property type="molecule type" value="Genomic_DNA"/>
</dbReference>
<dbReference type="CDD" id="cd16936">
    <property type="entry name" value="HATPase_RsbW-like"/>
    <property type="match status" value="1"/>
</dbReference>
<dbReference type="PANTHER" id="PTHR35526">
    <property type="entry name" value="ANTI-SIGMA-F FACTOR RSBW-RELATED"/>
    <property type="match status" value="1"/>
</dbReference>
<gene>
    <name evidence="2" type="ORF">BST28_01780</name>
</gene>
<feature type="domain" description="STAS" evidence="1">
    <location>
        <begin position="8"/>
        <end position="118"/>
    </location>
</feature>
<dbReference type="RefSeq" id="WP_165758038.1">
    <property type="nucleotide sequence ID" value="NZ_MVHU01000002.1"/>
</dbReference>
<dbReference type="Proteomes" id="UP000192713">
    <property type="component" value="Unassembled WGS sequence"/>
</dbReference>
<organism evidence="2 3">
    <name type="scientific">Mycolicibacter kumamotonensis</name>
    <dbReference type="NCBI Taxonomy" id="354243"/>
    <lineage>
        <taxon>Bacteria</taxon>
        <taxon>Bacillati</taxon>
        <taxon>Actinomycetota</taxon>
        <taxon>Actinomycetes</taxon>
        <taxon>Mycobacteriales</taxon>
        <taxon>Mycobacteriaceae</taxon>
        <taxon>Mycolicibacter</taxon>
    </lineage>
</organism>
<evidence type="ECO:0000313" key="2">
    <source>
        <dbReference type="EMBL" id="ORA83132.1"/>
    </source>
</evidence>
<protein>
    <submittedName>
        <fullName evidence="2">Sulfate transporter</fullName>
    </submittedName>
</protein>
<dbReference type="InterPro" id="IPR002645">
    <property type="entry name" value="STAS_dom"/>
</dbReference>
<reference evidence="2 3" key="1">
    <citation type="submission" date="2017-02" db="EMBL/GenBank/DDBJ databases">
        <title>The new phylogeny of genus Mycobacterium.</title>
        <authorList>
            <person name="Tortoli E."/>
            <person name="Trovato A."/>
            <person name="Cirillo D.M."/>
        </authorList>
    </citation>
    <scope>NUCLEOTIDE SEQUENCE [LARGE SCALE GENOMIC DNA]</scope>
    <source>
        <strain evidence="2 3">DSM 45093</strain>
    </source>
</reference>
<dbReference type="InterPro" id="IPR036513">
    <property type="entry name" value="STAS_dom_sf"/>
</dbReference>
<comment type="caution">
    <text evidence="2">The sequence shown here is derived from an EMBL/GenBank/DDBJ whole genome shotgun (WGS) entry which is preliminary data.</text>
</comment>
<evidence type="ECO:0000313" key="3">
    <source>
        <dbReference type="Proteomes" id="UP000192713"/>
    </source>
</evidence>
<name>A0A1X0EEP8_9MYCO</name>
<dbReference type="InterPro" id="IPR050267">
    <property type="entry name" value="Anti-sigma-factor_SerPK"/>
</dbReference>
<dbReference type="SUPFAM" id="SSF52091">
    <property type="entry name" value="SpoIIaa-like"/>
    <property type="match status" value="1"/>
</dbReference>